<gene>
    <name evidence="2" type="ORF">YALI1_A15863g</name>
</gene>
<dbReference type="PANTHER" id="PTHR11732">
    <property type="entry name" value="ALDO/KETO REDUCTASE"/>
    <property type="match status" value="1"/>
</dbReference>
<dbReference type="InterPro" id="IPR020471">
    <property type="entry name" value="AKR"/>
</dbReference>
<evidence type="ECO:0008006" key="4">
    <source>
        <dbReference type="Google" id="ProtNLM"/>
    </source>
</evidence>
<dbReference type="SUPFAM" id="SSF51430">
    <property type="entry name" value="NAD(P)-linked oxidoreductase"/>
    <property type="match status" value="1"/>
</dbReference>
<dbReference type="VEuPathDB" id="FungiDB:YALI1_A15863g"/>
<organism evidence="2 3">
    <name type="scientific">Yarrowia lipolytica</name>
    <name type="common">Candida lipolytica</name>
    <dbReference type="NCBI Taxonomy" id="4952"/>
    <lineage>
        <taxon>Eukaryota</taxon>
        <taxon>Fungi</taxon>
        <taxon>Dikarya</taxon>
        <taxon>Ascomycota</taxon>
        <taxon>Saccharomycotina</taxon>
        <taxon>Dipodascomycetes</taxon>
        <taxon>Dipodascales</taxon>
        <taxon>Dipodascales incertae sedis</taxon>
        <taxon>Yarrowia</taxon>
    </lineage>
</organism>
<evidence type="ECO:0000256" key="1">
    <source>
        <dbReference type="SAM" id="MobiDB-lite"/>
    </source>
</evidence>
<evidence type="ECO:0000313" key="3">
    <source>
        <dbReference type="Proteomes" id="UP000182444"/>
    </source>
</evidence>
<dbReference type="EMBL" id="CP017553">
    <property type="protein sequence ID" value="AOW00703.1"/>
    <property type="molecule type" value="Genomic_DNA"/>
</dbReference>
<dbReference type="GeneID" id="2906478"/>
<sequence>MTSIDFTMNNGKTIPASEVAGAVRVCSHQGGYPTLDTAFNYRNGALEPMEKGVKARDIFVTTKIWVTYHDRVEENLNIPVYPLRPDGSRDIDESRLPSPNWKQMEAGSEDWARPSLSVFSNFSIPYLQGAAQRGATVVPAVNQGRAAPSAAQAGVMEFCKKNKHHHDRSSPFGSVGGPLLKNRAGSSSPTRDETSPADSHPPTTLATALCCESAKK</sequence>
<name>A0A1D8N4Z0_YARLL</name>
<reference evidence="2 3" key="1">
    <citation type="journal article" date="2016" name="PLoS ONE">
        <title>Sequence Assembly of Yarrowia lipolytica Strain W29/CLIB89 Shows Transposable Element Diversity.</title>
        <authorList>
            <person name="Magnan C."/>
            <person name="Yu J."/>
            <person name="Chang I."/>
            <person name="Jahn E."/>
            <person name="Kanomata Y."/>
            <person name="Wu J."/>
            <person name="Zeller M."/>
            <person name="Oakes M."/>
            <person name="Baldi P."/>
            <person name="Sandmeyer S."/>
        </authorList>
    </citation>
    <scope>NUCLEOTIDE SEQUENCE [LARGE SCALE GENOMIC DNA]</scope>
    <source>
        <strain evidence="3">CLIB89(W29)</strain>
    </source>
</reference>
<dbReference type="AlphaFoldDB" id="A0A1D8N4Z0"/>
<feature type="region of interest" description="Disordered" evidence="1">
    <location>
        <begin position="162"/>
        <end position="205"/>
    </location>
</feature>
<accession>A0A1D8N4Z0</accession>
<dbReference type="RefSeq" id="XP_068137910.1">
    <property type="nucleotide sequence ID" value="XM_068281809.1"/>
</dbReference>
<dbReference type="VEuPathDB" id="FungiDB:YALI0_A15906g"/>
<dbReference type="Gene3D" id="3.20.20.100">
    <property type="entry name" value="NADP-dependent oxidoreductase domain"/>
    <property type="match status" value="2"/>
</dbReference>
<dbReference type="Proteomes" id="UP000182444">
    <property type="component" value="Chromosome 1A"/>
</dbReference>
<dbReference type="InterPro" id="IPR036812">
    <property type="entry name" value="NAD(P)_OxRdtase_dom_sf"/>
</dbReference>
<proteinExistence type="predicted"/>
<protein>
    <recommendedName>
        <fullName evidence="4">NADP-dependent oxidoreductase domain-containing protein</fullName>
    </recommendedName>
</protein>
<evidence type="ECO:0000313" key="2">
    <source>
        <dbReference type="EMBL" id="AOW00703.1"/>
    </source>
</evidence>
<dbReference type="GO" id="GO:0016491">
    <property type="term" value="F:oxidoreductase activity"/>
    <property type="evidence" value="ECO:0007669"/>
    <property type="project" value="InterPro"/>
</dbReference>